<dbReference type="SMART" id="SM00647">
    <property type="entry name" value="IBR"/>
    <property type="match status" value="2"/>
</dbReference>
<evidence type="ECO:0000313" key="16">
    <source>
        <dbReference type="Proteomes" id="UP000233837"/>
    </source>
</evidence>
<evidence type="ECO:0000256" key="8">
    <source>
        <dbReference type="ARBA" id="ARBA00022737"/>
    </source>
</evidence>
<comment type="catalytic activity">
    <reaction evidence="1">
        <text>[E2 ubiquitin-conjugating enzyme]-S-ubiquitinyl-L-cysteine + [acceptor protein]-L-lysine = [E2 ubiquitin-conjugating enzyme]-L-cysteine + [acceptor protein]-N(6)-ubiquitinyl-L-lysine.</text>
        <dbReference type="EC" id="2.3.2.31"/>
    </reaction>
</comment>
<keyword evidence="8" id="KW-0677">Repeat</keyword>
<evidence type="ECO:0000256" key="3">
    <source>
        <dbReference type="ARBA" id="ARBA00003976"/>
    </source>
</evidence>
<evidence type="ECO:0000256" key="7">
    <source>
        <dbReference type="ARBA" id="ARBA00022723"/>
    </source>
</evidence>
<dbReference type="Gene3D" id="3.30.40.10">
    <property type="entry name" value="Zinc/RING finger domain, C3HC4 (zinc finger)"/>
    <property type="match status" value="1"/>
</dbReference>
<name>A0A2I0W054_9ASPA</name>
<keyword evidence="11" id="KW-0862">Zinc</keyword>
<reference evidence="15 16" key="2">
    <citation type="journal article" date="2017" name="Nature">
        <title>The Apostasia genome and the evolution of orchids.</title>
        <authorList>
            <person name="Zhang G.Q."/>
            <person name="Liu K.W."/>
            <person name="Li Z."/>
            <person name="Lohaus R."/>
            <person name="Hsiao Y.Y."/>
            <person name="Niu S.C."/>
            <person name="Wang J.Y."/>
            <person name="Lin Y.C."/>
            <person name="Xu Q."/>
            <person name="Chen L.J."/>
            <person name="Yoshida K."/>
            <person name="Fujiwara S."/>
            <person name="Wang Z.W."/>
            <person name="Zhang Y.Q."/>
            <person name="Mitsuda N."/>
            <person name="Wang M."/>
            <person name="Liu G.H."/>
            <person name="Pecoraro L."/>
            <person name="Huang H.X."/>
            <person name="Xiao X.J."/>
            <person name="Lin M."/>
            <person name="Wu X.Y."/>
            <person name="Wu W.L."/>
            <person name="Chen Y.Y."/>
            <person name="Chang S.B."/>
            <person name="Sakamoto S."/>
            <person name="Ohme-Takagi M."/>
            <person name="Yagi M."/>
            <person name="Zeng S.J."/>
            <person name="Shen C.Y."/>
            <person name="Yeh C.M."/>
            <person name="Luo Y.B."/>
            <person name="Tsai W.C."/>
            <person name="Van de Peer Y."/>
            <person name="Liu Z.J."/>
        </authorList>
    </citation>
    <scope>NUCLEOTIDE SEQUENCE [LARGE SCALE GENOMIC DNA]</scope>
    <source>
        <tissue evidence="15">The whole plant</tissue>
    </source>
</reference>
<comment type="function">
    <text evidence="3">Might act as an E3 ubiquitin-protein ligase, or as part of E3 complex, which accepts ubiquitin from specific E2 ubiquitin-conjugating enzymes and then transfers it to substrates.</text>
</comment>
<dbReference type="GO" id="GO:0061630">
    <property type="term" value="F:ubiquitin protein ligase activity"/>
    <property type="evidence" value="ECO:0007669"/>
    <property type="project" value="UniProtKB-EC"/>
</dbReference>
<keyword evidence="7" id="KW-0479">Metal-binding</keyword>
<dbReference type="SUPFAM" id="SSF57850">
    <property type="entry name" value="RING/U-box"/>
    <property type="match status" value="3"/>
</dbReference>
<evidence type="ECO:0000256" key="4">
    <source>
        <dbReference type="ARBA" id="ARBA00005884"/>
    </source>
</evidence>
<evidence type="ECO:0000256" key="11">
    <source>
        <dbReference type="ARBA" id="ARBA00022833"/>
    </source>
</evidence>
<dbReference type="Proteomes" id="UP000233837">
    <property type="component" value="Unassembled WGS sequence"/>
</dbReference>
<keyword evidence="10" id="KW-0833">Ubl conjugation pathway</keyword>
<dbReference type="InterPro" id="IPR017907">
    <property type="entry name" value="Znf_RING_CS"/>
</dbReference>
<dbReference type="STRING" id="906689.A0A2I0W054"/>
<keyword evidence="6" id="KW-0808">Transferase</keyword>
<proteinExistence type="inferred from homology"/>
<protein>
    <recommendedName>
        <fullName evidence="5">RBR-type E3 ubiquitin transferase</fullName>
        <ecNumber evidence="5">2.3.2.31</ecNumber>
    </recommendedName>
</protein>
<dbReference type="OrthoDB" id="10009520at2759"/>
<dbReference type="CDD" id="cd22584">
    <property type="entry name" value="Rcat_RBR_unk"/>
    <property type="match status" value="1"/>
</dbReference>
<dbReference type="EC" id="2.3.2.31" evidence="5"/>
<evidence type="ECO:0000259" key="14">
    <source>
        <dbReference type="PROSITE" id="PS51873"/>
    </source>
</evidence>
<comment type="similarity">
    <text evidence="4">Belongs to the RBR family. Ariadne subfamily.</text>
</comment>
<feature type="domain" description="RING-type" evidence="13">
    <location>
        <begin position="11"/>
        <end position="56"/>
    </location>
</feature>
<accession>A0A2I0W054</accession>
<evidence type="ECO:0000256" key="6">
    <source>
        <dbReference type="ARBA" id="ARBA00022679"/>
    </source>
</evidence>
<dbReference type="InterPro" id="IPR002867">
    <property type="entry name" value="IBR_dom"/>
</dbReference>
<evidence type="ECO:0000259" key="13">
    <source>
        <dbReference type="PROSITE" id="PS50089"/>
    </source>
</evidence>
<dbReference type="AlphaFoldDB" id="A0A2I0W054"/>
<evidence type="ECO:0000256" key="12">
    <source>
        <dbReference type="PROSITE-ProRule" id="PRU00175"/>
    </source>
</evidence>
<comment type="cofactor">
    <cofactor evidence="2">
        <name>Zn(2+)</name>
        <dbReference type="ChEBI" id="CHEBI:29105"/>
    </cofactor>
</comment>
<gene>
    <name evidence="15" type="ORF">MA16_Dca002304</name>
</gene>
<evidence type="ECO:0000256" key="2">
    <source>
        <dbReference type="ARBA" id="ARBA00001947"/>
    </source>
</evidence>
<evidence type="ECO:0000256" key="10">
    <source>
        <dbReference type="ARBA" id="ARBA00022786"/>
    </source>
</evidence>
<dbReference type="Gene3D" id="1.20.120.1750">
    <property type="match status" value="1"/>
</dbReference>
<dbReference type="PROSITE" id="PS00518">
    <property type="entry name" value="ZF_RING_1"/>
    <property type="match status" value="1"/>
</dbReference>
<evidence type="ECO:0000256" key="1">
    <source>
        <dbReference type="ARBA" id="ARBA00001798"/>
    </source>
</evidence>
<dbReference type="PROSITE" id="PS51873">
    <property type="entry name" value="TRIAD"/>
    <property type="match status" value="1"/>
</dbReference>
<dbReference type="InterPro" id="IPR044066">
    <property type="entry name" value="TRIAD_supradom"/>
</dbReference>
<evidence type="ECO:0000256" key="5">
    <source>
        <dbReference type="ARBA" id="ARBA00012251"/>
    </source>
</evidence>
<dbReference type="PANTHER" id="PTHR11685">
    <property type="entry name" value="RBR FAMILY RING FINGER AND IBR DOMAIN-CONTAINING"/>
    <property type="match status" value="1"/>
</dbReference>
<dbReference type="PROSITE" id="PS50089">
    <property type="entry name" value="ZF_RING_2"/>
    <property type="match status" value="1"/>
</dbReference>
<dbReference type="FunFam" id="3.30.40.10:FF:000230">
    <property type="entry name" value="RBR-type E3 ubiquitin transferase"/>
    <property type="match status" value="1"/>
</dbReference>
<dbReference type="GO" id="GO:0008270">
    <property type="term" value="F:zinc ion binding"/>
    <property type="evidence" value="ECO:0007669"/>
    <property type="project" value="UniProtKB-KW"/>
</dbReference>
<sequence length="207" mass="23848">MSNLRTVDLHCGICVQDKPISDFIFINGCSHRYCSKCIGTYVSMKIRNNMAKIACPQPGCKDGSLEPELCKPVLARELFDRWSNALIKDKLYCPYKDCSALLITDIWKDKEGCPYCNRFFCFKCKSPWHPELTCEDFKKLGKNEIDMEDLMLMELAKRQGWKRCPFCRFYVEKVSGCLSLKCRCGHVFCYNCGTTMTEDHYCAACGH</sequence>
<dbReference type="Pfam" id="PF01485">
    <property type="entry name" value="IBR"/>
    <property type="match status" value="1"/>
</dbReference>
<dbReference type="InterPro" id="IPR013083">
    <property type="entry name" value="Znf_RING/FYVE/PHD"/>
</dbReference>
<evidence type="ECO:0000256" key="9">
    <source>
        <dbReference type="ARBA" id="ARBA00022771"/>
    </source>
</evidence>
<dbReference type="InterPro" id="IPR001841">
    <property type="entry name" value="Znf_RING"/>
</dbReference>
<organism evidence="15 16">
    <name type="scientific">Dendrobium catenatum</name>
    <dbReference type="NCBI Taxonomy" id="906689"/>
    <lineage>
        <taxon>Eukaryota</taxon>
        <taxon>Viridiplantae</taxon>
        <taxon>Streptophyta</taxon>
        <taxon>Embryophyta</taxon>
        <taxon>Tracheophyta</taxon>
        <taxon>Spermatophyta</taxon>
        <taxon>Magnoliopsida</taxon>
        <taxon>Liliopsida</taxon>
        <taxon>Asparagales</taxon>
        <taxon>Orchidaceae</taxon>
        <taxon>Epidendroideae</taxon>
        <taxon>Malaxideae</taxon>
        <taxon>Dendrobiinae</taxon>
        <taxon>Dendrobium</taxon>
    </lineage>
</organism>
<evidence type="ECO:0000313" key="15">
    <source>
        <dbReference type="EMBL" id="PKU69036.1"/>
    </source>
</evidence>
<keyword evidence="16" id="KW-1185">Reference proteome</keyword>
<dbReference type="EMBL" id="KZ503041">
    <property type="protein sequence ID" value="PKU69036.1"/>
    <property type="molecule type" value="Genomic_DNA"/>
</dbReference>
<dbReference type="Pfam" id="PF26200">
    <property type="entry name" value="Rcat_RNF216"/>
    <property type="match status" value="1"/>
</dbReference>
<reference evidence="15 16" key="1">
    <citation type="journal article" date="2016" name="Sci. Rep.">
        <title>The Dendrobium catenatum Lindl. genome sequence provides insights into polysaccharide synthase, floral development and adaptive evolution.</title>
        <authorList>
            <person name="Zhang G.Q."/>
            <person name="Xu Q."/>
            <person name="Bian C."/>
            <person name="Tsai W.C."/>
            <person name="Yeh C.M."/>
            <person name="Liu K.W."/>
            <person name="Yoshida K."/>
            <person name="Zhang L.S."/>
            <person name="Chang S.B."/>
            <person name="Chen F."/>
            <person name="Shi Y."/>
            <person name="Su Y.Y."/>
            <person name="Zhang Y.Q."/>
            <person name="Chen L.J."/>
            <person name="Yin Y."/>
            <person name="Lin M."/>
            <person name="Huang H."/>
            <person name="Deng H."/>
            <person name="Wang Z.W."/>
            <person name="Zhu S.L."/>
            <person name="Zhao X."/>
            <person name="Deng C."/>
            <person name="Niu S.C."/>
            <person name="Huang J."/>
            <person name="Wang M."/>
            <person name="Liu G.H."/>
            <person name="Yang H.J."/>
            <person name="Xiao X.J."/>
            <person name="Hsiao Y.Y."/>
            <person name="Wu W.L."/>
            <person name="Chen Y.Y."/>
            <person name="Mitsuda N."/>
            <person name="Ohme-Takagi M."/>
            <person name="Luo Y.B."/>
            <person name="Van de Peer Y."/>
            <person name="Liu Z.J."/>
        </authorList>
    </citation>
    <scope>NUCLEOTIDE SEQUENCE [LARGE SCALE GENOMIC DNA]</scope>
    <source>
        <tissue evidence="15">The whole plant</tissue>
    </source>
</reference>
<dbReference type="InterPro" id="IPR031127">
    <property type="entry name" value="E3_UB_ligase_RBR"/>
</dbReference>
<keyword evidence="9 12" id="KW-0863">Zinc-finger</keyword>
<feature type="domain" description="RING-type" evidence="14">
    <location>
        <begin position="7"/>
        <end position="207"/>
    </location>
</feature>
<dbReference type="GO" id="GO:0016567">
    <property type="term" value="P:protein ubiquitination"/>
    <property type="evidence" value="ECO:0007669"/>
    <property type="project" value="InterPro"/>
</dbReference>